<organism evidence="7 8">
    <name type="scientific">Allomesorhizobium camelthorni</name>
    <dbReference type="NCBI Taxonomy" id="475069"/>
    <lineage>
        <taxon>Bacteria</taxon>
        <taxon>Pseudomonadati</taxon>
        <taxon>Pseudomonadota</taxon>
        <taxon>Alphaproteobacteria</taxon>
        <taxon>Hyphomicrobiales</taxon>
        <taxon>Phyllobacteriaceae</taxon>
        <taxon>Allomesorhizobium</taxon>
    </lineage>
</organism>
<dbReference type="AlphaFoldDB" id="A0A6G4W6E4"/>
<dbReference type="InterPro" id="IPR007371">
    <property type="entry name" value="TPK_catalytic"/>
</dbReference>
<dbReference type="SUPFAM" id="SSF63999">
    <property type="entry name" value="Thiamin pyrophosphokinase, catalytic domain"/>
    <property type="match status" value="1"/>
</dbReference>
<name>A0A6G4W6E4_9HYPH</name>
<accession>A0A6G4W6E4</accession>
<keyword evidence="2" id="KW-0547">Nucleotide-binding</keyword>
<dbReference type="CDD" id="cd07995">
    <property type="entry name" value="TPK"/>
    <property type="match status" value="1"/>
</dbReference>
<dbReference type="Pfam" id="PF04263">
    <property type="entry name" value="TPK_catalytic"/>
    <property type="match status" value="1"/>
</dbReference>
<dbReference type="NCBIfam" id="TIGR01378">
    <property type="entry name" value="thi_PPkinase"/>
    <property type="match status" value="1"/>
</dbReference>
<dbReference type="GO" id="GO:0009229">
    <property type="term" value="P:thiamine diphosphate biosynthetic process"/>
    <property type="evidence" value="ECO:0007669"/>
    <property type="project" value="InterPro"/>
</dbReference>
<dbReference type="InterPro" id="IPR006282">
    <property type="entry name" value="Thi_PPkinase"/>
</dbReference>
<dbReference type="GO" id="GO:0005524">
    <property type="term" value="F:ATP binding"/>
    <property type="evidence" value="ECO:0007669"/>
    <property type="project" value="UniProtKB-KW"/>
</dbReference>
<dbReference type="EMBL" id="JAAKZF010000001">
    <property type="protein sequence ID" value="NGO49823.1"/>
    <property type="molecule type" value="Genomic_DNA"/>
</dbReference>
<gene>
    <name evidence="7" type="ORF">G6N73_01300</name>
</gene>
<dbReference type="RefSeq" id="WP_165022135.1">
    <property type="nucleotide sequence ID" value="NZ_JAAKZF010000001.1"/>
</dbReference>
<evidence type="ECO:0000256" key="4">
    <source>
        <dbReference type="ARBA" id="ARBA00022840"/>
    </source>
</evidence>
<dbReference type="PANTHER" id="PTHR41299">
    <property type="entry name" value="THIAMINE PYROPHOSPHOKINASE"/>
    <property type="match status" value="1"/>
</dbReference>
<dbReference type="EC" id="2.7.6.2" evidence="5"/>
<evidence type="ECO:0000256" key="1">
    <source>
        <dbReference type="ARBA" id="ARBA00022679"/>
    </source>
</evidence>
<evidence type="ECO:0000256" key="5">
    <source>
        <dbReference type="NCBIfam" id="TIGR01378"/>
    </source>
</evidence>
<comment type="caution">
    <text evidence="7">The sequence shown here is derived from an EMBL/GenBank/DDBJ whole genome shotgun (WGS) entry which is preliminary data.</text>
</comment>
<dbReference type="Gene3D" id="3.40.50.10240">
    <property type="entry name" value="Thiamin pyrophosphokinase, catalytic domain"/>
    <property type="match status" value="1"/>
</dbReference>
<evidence type="ECO:0000256" key="2">
    <source>
        <dbReference type="ARBA" id="ARBA00022741"/>
    </source>
</evidence>
<keyword evidence="3" id="KW-0418">Kinase</keyword>
<dbReference type="InterPro" id="IPR036759">
    <property type="entry name" value="TPK_catalytic_sf"/>
</dbReference>
<dbReference type="Pfam" id="PF04265">
    <property type="entry name" value="TPK_B1_binding"/>
    <property type="match status" value="1"/>
</dbReference>
<dbReference type="InterPro" id="IPR053149">
    <property type="entry name" value="TPK"/>
</dbReference>
<evidence type="ECO:0000313" key="7">
    <source>
        <dbReference type="EMBL" id="NGO49823.1"/>
    </source>
</evidence>
<keyword evidence="8" id="KW-1185">Reference proteome</keyword>
<protein>
    <recommendedName>
        <fullName evidence="5">Thiamine diphosphokinase</fullName>
        <ecNumber evidence="5">2.7.6.2</ecNumber>
    </recommendedName>
</protein>
<dbReference type="GO" id="GO:0006772">
    <property type="term" value="P:thiamine metabolic process"/>
    <property type="evidence" value="ECO:0007669"/>
    <property type="project" value="UniProtKB-UniRule"/>
</dbReference>
<keyword evidence="4" id="KW-0067">ATP-binding</keyword>
<evidence type="ECO:0000256" key="3">
    <source>
        <dbReference type="ARBA" id="ARBA00022777"/>
    </source>
</evidence>
<dbReference type="Proteomes" id="UP001642900">
    <property type="component" value="Unassembled WGS sequence"/>
</dbReference>
<dbReference type="InterPro" id="IPR007373">
    <property type="entry name" value="Thiamin_PyroPKinase_B1-bd"/>
</dbReference>
<dbReference type="GO" id="GO:0016301">
    <property type="term" value="F:kinase activity"/>
    <property type="evidence" value="ECO:0007669"/>
    <property type="project" value="UniProtKB-KW"/>
</dbReference>
<dbReference type="GO" id="GO:0030975">
    <property type="term" value="F:thiamine binding"/>
    <property type="evidence" value="ECO:0007669"/>
    <property type="project" value="InterPro"/>
</dbReference>
<sequence length="214" mass="22675">MSRFAILLGGGLVHTPRLDAQVAGARVIAADSGIRHASALDVAPELWVGDFDSVPPVLPAHYADIPRKTFPHEKDKTDGELAIAEALGLGATSLVLCGAFGGQRADHEFLHLALAVRLAEAGMDVSLTSGAQEGFPLLPGAAEFDYEDGTLFSILGFSELAGLSVEGAKWPLDRVEVAFGSSLTISNETRGRLRISLERGRAVLLAHPYPFPEH</sequence>
<evidence type="ECO:0000259" key="6">
    <source>
        <dbReference type="SMART" id="SM00983"/>
    </source>
</evidence>
<dbReference type="GO" id="GO:0004788">
    <property type="term" value="F:thiamine diphosphokinase activity"/>
    <property type="evidence" value="ECO:0007669"/>
    <property type="project" value="UniProtKB-UniRule"/>
</dbReference>
<dbReference type="SMART" id="SM00983">
    <property type="entry name" value="TPK_B1_binding"/>
    <property type="match status" value="1"/>
</dbReference>
<proteinExistence type="predicted"/>
<feature type="domain" description="Thiamin pyrophosphokinase thiamin-binding" evidence="6">
    <location>
        <begin position="140"/>
        <end position="203"/>
    </location>
</feature>
<keyword evidence="1 7" id="KW-0808">Transferase</keyword>
<dbReference type="PANTHER" id="PTHR41299:SF1">
    <property type="entry name" value="THIAMINE PYROPHOSPHOKINASE"/>
    <property type="match status" value="1"/>
</dbReference>
<reference evidence="7 8" key="1">
    <citation type="submission" date="2020-02" db="EMBL/GenBank/DDBJ databases">
        <title>Genome sequence of strain CCNWXJ40-4.</title>
        <authorList>
            <person name="Gao J."/>
            <person name="Sun J."/>
        </authorList>
    </citation>
    <scope>NUCLEOTIDE SEQUENCE [LARGE SCALE GENOMIC DNA]</scope>
    <source>
        <strain evidence="7 8">CCNWXJ 40-4</strain>
    </source>
</reference>
<evidence type="ECO:0000313" key="8">
    <source>
        <dbReference type="Proteomes" id="UP001642900"/>
    </source>
</evidence>